<protein>
    <recommendedName>
        <fullName evidence="4">DUF3077 domain-containing protein</fullName>
    </recommendedName>
</protein>
<evidence type="ECO:0000313" key="2">
    <source>
        <dbReference type="EMBL" id="AZS51021.1"/>
    </source>
</evidence>
<reference evidence="3" key="1">
    <citation type="submission" date="2018-06" db="EMBL/GenBank/DDBJ databases">
        <title>Complete genome of Pseudomonas insecticola strain QZS01.</title>
        <authorList>
            <person name="Wang J."/>
            <person name="Su Q."/>
        </authorList>
    </citation>
    <scope>NUCLEOTIDE SEQUENCE [LARGE SCALE GENOMIC DNA]</scope>
    <source>
        <strain evidence="3">QZS01</strain>
    </source>
</reference>
<sequence length="101" mass="11351">MTNPTQTNQKLPYTPLNSDPQNATNPVLYYDPNASIDDIYECAVFRLQAIISLLKNLDSYKNDPETINALISISTPLINEALTLLEELNPIALKLRLEIHP</sequence>
<proteinExistence type="predicted"/>
<evidence type="ECO:0000313" key="3">
    <source>
        <dbReference type="Proteomes" id="UP000273143"/>
    </source>
</evidence>
<keyword evidence="3" id="KW-1185">Reference proteome</keyword>
<organism evidence="2 3">
    <name type="scientific">Entomomonas moraniae</name>
    <dbReference type="NCBI Taxonomy" id="2213226"/>
    <lineage>
        <taxon>Bacteria</taxon>
        <taxon>Pseudomonadati</taxon>
        <taxon>Pseudomonadota</taxon>
        <taxon>Gammaproteobacteria</taxon>
        <taxon>Pseudomonadales</taxon>
        <taxon>Pseudomonadaceae</taxon>
        <taxon>Entomomonas</taxon>
    </lineage>
</organism>
<accession>A0A3Q9JJL1</accession>
<dbReference type="EMBL" id="CP029822">
    <property type="protein sequence ID" value="AZS51021.1"/>
    <property type="molecule type" value="Genomic_DNA"/>
</dbReference>
<evidence type="ECO:0000256" key="1">
    <source>
        <dbReference type="SAM" id="MobiDB-lite"/>
    </source>
</evidence>
<evidence type="ECO:0008006" key="4">
    <source>
        <dbReference type="Google" id="ProtNLM"/>
    </source>
</evidence>
<gene>
    <name evidence="2" type="ORF">DM558_09615</name>
</gene>
<dbReference type="Proteomes" id="UP000273143">
    <property type="component" value="Chromosome"/>
</dbReference>
<dbReference type="KEGG" id="emo:DM558_09615"/>
<name>A0A3Q9JJL1_9GAMM</name>
<dbReference type="AlphaFoldDB" id="A0A3Q9JJL1"/>
<dbReference type="RefSeq" id="WP_127163774.1">
    <property type="nucleotide sequence ID" value="NZ_CP029822.1"/>
</dbReference>
<feature type="region of interest" description="Disordered" evidence="1">
    <location>
        <begin position="1"/>
        <end position="22"/>
    </location>
</feature>